<name>A0A174YWM4_9FIRM</name>
<accession>A0A174YWM4</accession>
<evidence type="ECO:0000313" key="1">
    <source>
        <dbReference type="EMBL" id="CUQ77069.1"/>
    </source>
</evidence>
<evidence type="ECO:0000313" key="2">
    <source>
        <dbReference type="Proteomes" id="UP000095621"/>
    </source>
</evidence>
<organism evidence="1 2">
    <name type="scientific">Lachnospira eligens</name>
    <dbReference type="NCBI Taxonomy" id="39485"/>
    <lineage>
        <taxon>Bacteria</taxon>
        <taxon>Bacillati</taxon>
        <taxon>Bacillota</taxon>
        <taxon>Clostridia</taxon>
        <taxon>Lachnospirales</taxon>
        <taxon>Lachnospiraceae</taxon>
        <taxon>Lachnospira</taxon>
    </lineage>
</organism>
<dbReference type="AlphaFoldDB" id="A0A174YWM4"/>
<protein>
    <recommendedName>
        <fullName evidence="3">Phage major tail protein, phi13 family</fullName>
    </recommendedName>
</protein>
<dbReference type="RefSeq" id="WP_055215512.1">
    <property type="nucleotide sequence ID" value="NZ_CZBU01000003.1"/>
</dbReference>
<gene>
    <name evidence="1" type="ORF">ERS852490_01377</name>
</gene>
<dbReference type="Proteomes" id="UP000095621">
    <property type="component" value="Unassembled WGS sequence"/>
</dbReference>
<evidence type="ECO:0008006" key="3">
    <source>
        <dbReference type="Google" id="ProtNLM"/>
    </source>
</evidence>
<dbReference type="EMBL" id="CZBU01000003">
    <property type="protein sequence ID" value="CUQ77069.1"/>
    <property type="molecule type" value="Genomic_DNA"/>
</dbReference>
<sequence>MAKLKWDVSGERLYETGISNGVLYVQDENGKYPKGVAWNGLTAVTESPSGAESTALYADNIKYLNLLSTEEFGATIEAYQSPVEFDECDGSKAVVDGVTFGQQDRKQFGLAYKTILGNDIDKNNHGYKLHIVYGALAAPSEKAYNTVNNDPEAITLSWEISTTPVEVEGFKPTATVIIDSTKIDAQKLKKLEDILFGADAGDGPRLPLPDEIVTLMKAAE</sequence>
<reference evidence="1 2" key="1">
    <citation type="submission" date="2015-09" db="EMBL/GenBank/DDBJ databases">
        <authorList>
            <consortium name="Pathogen Informatics"/>
        </authorList>
    </citation>
    <scope>NUCLEOTIDE SEQUENCE [LARGE SCALE GENOMIC DNA]</scope>
    <source>
        <strain evidence="1 2">2789STDY5834875</strain>
    </source>
</reference>
<proteinExistence type="predicted"/>
<dbReference type="OrthoDB" id="2033920at2"/>